<accession>A0ABR0SAX0</accession>
<comment type="subcellular location">
    <subcellularLocation>
        <location evidence="1">Nucleus</location>
        <location evidence="1">Nucleolus</location>
    </subcellularLocation>
</comment>
<evidence type="ECO:0000313" key="9">
    <source>
        <dbReference type="EMBL" id="KAK5989304.1"/>
    </source>
</evidence>
<dbReference type="PROSITE" id="PS50294">
    <property type="entry name" value="WD_REPEATS_REGION"/>
    <property type="match status" value="1"/>
</dbReference>
<feature type="repeat" description="WD" evidence="5">
    <location>
        <begin position="291"/>
        <end position="332"/>
    </location>
</feature>
<evidence type="ECO:0000259" key="8">
    <source>
        <dbReference type="SMART" id="SM01033"/>
    </source>
</evidence>
<dbReference type="SMART" id="SM00320">
    <property type="entry name" value="WD40"/>
    <property type="match status" value="5"/>
</dbReference>
<evidence type="ECO:0000256" key="3">
    <source>
        <dbReference type="ARBA" id="ARBA00022737"/>
    </source>
</evidence>
<evidence type="ECO:0000256" key="1">
    <source>
        <dbReference type="ARBA" id="ARBA00004604"/>
    </source>
</evidence>
<evidence type="ECO:0000256" key="7">
    <source>
        <dbReference type="SAM" id="MobiDB-lite"/>
    </source>
</evidence>
<dbReference type="Gene3D" id="2.130.10.10">
    <property type="entry name" value="YVTN repeat-like/Quinoprotein amine dehydrogenase"/>
    <property type="match status" value="1"/>
</dbReference>
<dbReference type="Pfam" id="PF00400">
    <property type="entry name" value="WD40"/>
    <property type="match status" value="1"/>
</dbReference>
<evidence type="ECO:0000313" key="10">
    <source>
        <dbReference type="Proteomes" id="UP001338125"/>
    </source>
</evidence>
<protein>
    <submittedName>
        <fullName evidence="9">U3 small nucleolar RNA-associated protein 7</fullName>
    </submittedName>
</protein>
<proteinExistence type="predicted"/>
<dbReference type="SMART" id="SM01033">
    <property type="entry name" value="BING4CT"/>
    <property type="match status" value="1"/>
</dbReference>
<sequence length="552" mass="62878">MEVNTIDKSVTKLRDNGAVVVQKTRMDLVPRKEREKIRRMREANKVYGRGKRIDTKQIKDRKLRTNLKRLENKYQDAALKAKDAEILLENTAGFLEAEGELERTYKVRQDEITASVAVETAKKRFELKLDALGPYICDFTRNGRELLLAGRKGHVATMDWREGKLGCELQLGETVRDVKWLHNNQYFAVAQKKYVYIYDHNGVELHCLRKHSEVTHMSFLPYHFLLATMNTGGVLKYQDTSTGEIVAEMPSRLGQPVSMSYNNYNAVVHVGHQNGTVTLWSPNSAEPLVKLLAHRGPVRSLDIDREGRYMVSTGQDQKMAIWDIRMFKEVHSYHTHRPASSVAISDSGLTAVGWGTSTTIWKGLFDKNKADQEKVKSPYMAWGGEGRAVERVQWCPFEDVLGIGHDAGFSSIIVPGAGEANFDAFEANPFETAKQRQESEVKGLLNKLKPDMIALDPNFIGNLDLRSDAQRKAEKDLDAKPVDIAEEIRNRARGKNGALKKYLRKQRKKNIIDEKRLKVDELWNEQQKKKNKKLEQAEESLGPALSRFARRE</sequence>
<gene>
    <name evidence="9" type="ORF">PT974_10817</name>
</gene>
<keyword evidence="4" id="KW-0539">Nucleus</keyword>
<dbReference type="InterPro" id="IPR015943">
    <property type="entry name" value="WD40/YVTN_repeat-like_dom_sf"/>
</dbReference>
<evidence type="ECO:0000256" key="4">
    <source>
        <dbReference type="ARBA" id="ARBA00023242"/>
    </source>
</evidence>
<keyword evidence="2 5" id="KW-0853">WD repeat</keyword>
<dbReference type="InterPro" id="IPR001680">
    <property type="entry name" value="WD40_rpt"/>
</dbReference>
<evidence type="ECO:0000256" key="5">
    <source>
        <dbReference type="PROSITE-ProRule" id="PRU00221"/>
    </source>
</evidence>
<dbReference type="InterPro" id="IPR036322">
    <property type="entry name" value="WD40_repeat_dom_sf"/>
</dbReference>
<dbReference type="PANTHER" id="PTHR14085">
    <property type="entry name" value="WD-REPEAT PROTEIN BING4"/>
    <property type="match status" value="1"/>
</dbReference>
<evidence type="ECO:0000256" key="2">
    <source>
        <dbReference type="ARBA" id="ARBA00022574"/>
    </source>
</evidence>
<organism evidence="9 10">
    <name type="scientific">Cladobotryum mycophilum</name>
    <dbReference type="NCBI Taxonomy" id="491253"/>
    <lineage>
        <taxon>Eukaryota</taxon>
        <taxon>Fungi</taxon>
        <taxon>Dikarya</taxon>
        <taxon>Ascomycota</taxon>
        <taxon>Pezizomycotina</taxon>
        <taxon>Sordariomycetes</taxon>
        <taxon>Hypocreomycetidae</taxon>
        <taxon>Hypocreales</taxon>
        <taxon>Hypocreaceae</taxon>
        <taxon>Cladobotryum</taxon>
    </lineage>
</organism>
<comment type="caution">
    <text evidence="9">The sequence shown here is derived from an EMBL/GenBank/DDBJ whole genome shotgun (WGS) entry which is preliminary data.</text>
</comment>
<reference evidence="9 10" key="1">
    <citation type="submission" date="2024-01" db="EMBL/GenBank/DDBJ databases">
        <title>Complete genome of Cladobotryum mycophilum ATHUM6906.</title>
        <authorList>
            <person name="Christinaki A.C."/>
            <person name="Myridakis A.I."/>
            <person name="Kouvelis V.N."/>
        </authorList>
    </citation>
    <scope>NUCLEOTIDE SEQUENCE [LARGE SCALE GENOMIC DNA]</scope>
    <source>
        <strain evidence="9 10">ATHUM6906</strain>
    </source>
</reference>
<dbReference type="EMBL" id="JAVFKD010000015">
    <property type="protein sequence ID" value="KAK5989304.1"/>
    <property type="molecule type" value="Genomic_DNA"/>
</dbReference>
<feature type="coiled-coil region" evidence="6">
    <location>
        <begin position="53"/>
        <end position="87"/>
    </location>
</feature>
<dbReference type="InterPro" id="IPR019775">
    <property type="entry name" value="WD40_repeat_CS"/>
</dbReference>
<dbReference type="SUPFAM" id="SSF50978">
    <property type="entry name" value="WD40 repeat-like"/>
    <property type="match status" value="1"/>
</dbReference>
<feature type="region of interest" description="Disordered" evidence="7">
    <location>
        <begin position="528"/>
        <end position="552"/>
    </location>
</feature>
<keyword evidence="10" id="KW-1185">Reference proteome</keyword>
<evidence type="ECO:0000256" key="6">
    <source>
        <dbReference type="SAM" id="Coils"/>
    </source>
</evidence>
<dbReference type="PROSITE" id="PS50082">
    <property type="entry name" value="WD_REPEATS_2"/>
    <property type="match status" value="1"/>
</dbReference>
<keyword evidence="6" id="KW-0175">Coiled coil</keyword>
<dbReference type="InterPro" id="IPR012952">
    <property type="entry name" value="BING4_C_dom"/>
</dbReference>
<dbReference type="Pfam" id="PF08149">
    <property type="entry name" value="BING4CT"/>
    <property type="match status" value="1"/>
</dbReference>
<keyword evidence="3" id="KW-0677">Repeat</keyword>
<name>A0ABR0SAX0_9HYPO</name>
<feature type="domain" description="BING4 C-terminal" evidence="8">
    <location>
        <begin position="378"/>
        <end position="457"/>
    </location>
</feature>
<dbReference type="PANTHER" id="PTHR14085:SF3">
    <property type="entry name" value="WD REPEAT-CONTAINING PROTEIN 46"/>
    <property type="match status" value="1"/>
</dbReference>
<dbReference type="InterPro" id="IPR040315">
    <property type="entry name" value="WDR46/Utp7"/>
</dbReference>
<dbReference type="PROSITE" id="PS00678">
    <property type="entry name" value="WD_REPEATS_1"/>
    <property type="match status" value="1"/>
</dbReference>
<dbReference type="Proteomes" id="UP001338125">
    <property type="component" value="Unassembled WGS sequence"/>
</dbReference>